<dbReference type="EMBL" id="LR796996">
    <property type="protein sequence ID" value="CAB4180533.1"/>
    <property type="molecule type" value="Genomic_DNA"/>
</dbReference>
<evidence type="ECO:0000313" key="12">
    <source>
        <dbReference type="EMBL" id="CAB4221858.1"/>
    </source>
</evidence>
<dbReference type="PROSITE" id="PS51918">
    <property type="entry name" value="RADICAL_SAM"/>
    <property type="match status" value="1"/>
</dbReference>
<name>A0A6J5MGH0_9CAUD</name>
<accession>A0A6J5MGH0</accession>
<organism evidence="9">
    <name type="scientific">uncultured Caudovirales phage</name>
    <dbReference type="NCBI Taxonomy" id="2100421"/>
    <lineage>
        <taxon>Viruses</taxon>
        <taxon>Duplodnaviria</taxon>
        <taxon>Heunggongvirae</taxon>
        <taxon>Uroviricota</taxon>
        <taxon>Caudoviricetes</taxon>
        <taxon>Peduoviridae</taxon>
        <taxon>Maltschvirus</taxon>
        <taxon>Maltschvirus maltsch</taxon>
    </lineage>
</organism>
<evidence type="ECO:0000256" key="5">
    <source>
        <dbReference type="ARBA" id="ARBA00023004"/>
    </source>
</evidence>
<dbReference type="GO" id="GO:0016829">
    <property type="term" value="F:lyase activity"/>
    <property type="evidence" value="ECO:0007669"/>
    <property type="project" value="UniProtKB-KW"/>
</dbReference>
<evidence type="ECO:0000256" key="7">
    <source>
        <dbReference type="ARBA" id="ARBA00023239"/>
    </source>
</evidence>
<evidence type="ECO:0000256" key="6">
    <source>
        <dbReference type="ARBA" id="ARBA00023014"/>
    </source>
</evidence>
<dbReference type="SUPFAM" id="SSF102114">
    <property type="entry name" value="Radical SAM enzymes"/>
    <property type="match status" value="1"/>
</dbReference>
<dbReference type="CDD" id="cd01335">
    <property type="entry name" value="Radical_SAM"/>
    <property type="match status" value="1"/>
</dbReference>
<sequence>MTYRVNEVYRSPQGEGGRAGHDSVFLRFTGCNLRCAMEPGPKSPGGFDCDTEFESGRTMTLGELVSWVREEAGEVCRWVVVTGGEPALQLDADLVTSLHDAGFLIAVETNGSKALPDGIDWITVSPKVAEHAIRQRTATEVKYVRGYGQALPETVVEAEQYYISPTFAGLEPDPRAVAWCEQLVKGTKWKLSMQQHKLLGQR</sequence>
<dbReference type="EMBL" id="LR797152">
    <property type="protein sequence ID" value="CAB4190727.1"/>
    <property type="molecule type" value="Genomic_DNA"/>
</dbReference>
<evidence type="ECO:0000313" key="9">
    <source>
        <dbReference type="EMBL" id="CAB4144937.1"/>
    </source>
</evidence>
<proteinExistence type="inferred from homology"/>
<keyword evidence="5" id="KW-0408">Iron</keyword>
<dbReference type="InterPro" id="IPR007197">
    <property type="entry name" value="rSAM"/>
</dbReference>
<evidence type="ECO:0000256" key="2">
    <source>
        <dbReference type="ARBA" id="ARBA00022691"/>
    </source>
</evidence>
<dbReference type="PANTHER" id="PTHR42836:SF1">
    <property type="entry name" value="7-CARBOXY-7-DEAZAGUANINE SYNTHASE"/>
    <property type="match status" value="1"/>
</dbReference>
<reference evidence="9" key="1">
    <citation type="submission" date="2020-04" db="EMBL/GenBank/DDBJ databases">
        <authorList>
            <person name="Chiriac C."/>
            <person name="Salcher M."/>
            <person name="Ghai R."/>
            <person name="Kavagutti S V."/>
        </authorList>
    </citation>
    <scope>NUCLEOTIDE SEQUENCE</scope>
</reference>
<dbReference type="EMBL" id="LR796439">
    <property type="protein sequence ID" value="CAB4144937.1"/>
    <property type="molecule type" value="Genomic_DNA"/>
</dbReference>
<dbReference type="EMBL" id="LR797505">
    <property type="protein sequence ID" value="CAB4221858.1"/>
    <property type="molecule type" value="Genomic_DNA"/>
</dbReference>
<dbReference type="Gene3D" id="3.20.20.70">
    <property type="entry name" value="Aldolase class I"/>
    <property type="match status" value="1"/>
</dbReference>
<dbReference type="GO" id="GO:0051539">
    <property type="term" value="F:4 iron, 4 sulfur cluster binding"/>
    <property type="evidence" value="ECO:0007669"/>
    <property type="project" value="UniProtKB-KW"/>
</dbReference>
<evidence type="ECO:0000256" key="3">
    <source>
        <dbReference type="ARBA" id="ARBA00022723"/>
    </source>
</evidence>
<feature type="domain" description="Radical SAM core" evidence="8">
    <location>
        <begin position="18"/>
        <end position="202"/>
    </location>
</feature>
<dbReference type="GO" id="GO:0046872">
    <property type="term" value="F:metal ion binding"/>
    <property type="evidence" value="ECO:0007669"/>
    <property type="project" value="UniProtKB-KW"/>
</dbReference>
<dbReference type="InterPro" id="IPR024924">
    <property type="entry name" value="7-CO-7-deazaguanine_synth-like"/>
</dbReference>
<dbReference type="InterPro" id="IPR058240">
    <property type="entry name" value="rSAM_sf"/>
</dbReference>
<evidence type="ECO:0000313" key="10">
    <source>
        <dbReference type="EMBL" id="CAB4180533.1"/>
    </source>
</evidence>
<dbReference type="PANTHER" id="PTHR42836">
    <property type="entry name" value="7-CARBOXY-7-DEAZAGUANINE SYNTHASE"/>
    <property type="match status" value="1"/>
</dbReference>
<evidence type="ECO:0000313" key="11">
    <source>
        <dbReference type="EMBL" id="CAB4190727.1"/>
    </source>
</evidence>
<evidence type="ECO:0000259" key="8">
    <source>
        <dbReference type="PROSITE" id="PS51918"/>
    </source>
</evidence>
<evidence type="ECO:0000256" key="1">
    <source>
        <dbReference type="ARBA" id="ARBA00022485"/>
    </source>
</evidence>
<keyword evidence="3" id="KW-0479">Metal-binding</keyword>
<keyword evidence="7" id="KW-0456">Lyase</keyword>
<keyword evidence="2" id="KW-0949">S-adenosyl-L-methionine</keyword>
<dbReference type="InterPro" id="IPR013785">
    <property type="entry name" value="Aldolase_TIM"/>
</dbReference>
<keyword evidence="1" id="KW-0004">4Fe-4S</keyword>
<evidence type="ECO:0000256" key="4">
    <source>
        <dbReference type="ARBA" id="ARBA00022842"/>
    </source>
</evidence>
<keyword evidence="6" id="KW-0411">Iron-sulfur</keyword>
<dbReference type="HAMAP" id="MF_00917">
    <property type="entry name" value="QueE"/>
    <property type="match status" value="1"/>
</dbReference>
<gene>
    <name evidence="10" type="ORF">UFOVP1045_45</name>
    <name evidence="11" type="ORF">UFOVP1194_99</name>
    <name evidence="12" type="ORF">UFOVP1641_95</name>
    <name evidence="9" type="ORF">UFOVP466_98</name>
</gene>
<protein>
    <submittedName>
        <fullName evidence="9">NrdG Organic radical activating enzymes</fullName>
    </submittedName>
</protein>
<keyword evidence="4" id="KW-0460">Magnesium</keyword>